<sequence length="321" mass="33838">MSSHLSDWLERHQIAIYLAALAAGAALGAAWPAASGRWETAVYPVLAVLLYATFLQVPFTKLAAAFRDVRFLAAVLAVNFVVVPLVVAALTSVATLPRAVLLGVLLTLLTPCIDYVIVFCGLAGGDNQRLLAAAPLLMLIQMVALPVLLWVFVGPGLADIVDVGPFLEAFLILIVAPLLLAWATEGLAARRRSGQAITSAMTAAMVPVMAATLVVVVASQFPKISDQVDQVLRVVPLYAAFLLVMALVGLVAARLLRLDTGRARALIFTGATRNSLVVLPLALALPAAYGITPAIVVTQTLVELLGMIVYVRAVPLLIPAR</sequence>
<evidence type="ECO:0000256" key="7">
    <source>
        <dbReference type="ARBA" id="ARBA00023136"/>
    </source>
</evidence>
<proteinExistence type="inferred from homology"/>
<keyword evidence="6 8" id="KW-1133">Transmembrane helix</keyword>
<keyword evidence="3" id="KW-0813">Transport</keyword>
<feature type="transmembrane region" description="Helical" evidence="8">
    <location>
        <begin position="276"/>
        <end position="295"/>
    </location>
</feature>
<comment type="subcellular location">
    <subcellularLocation>
        <location evidence="1">Cell membrane</location>
        <topology evidence="1">Multi-pass membrane protein</topology>
    </subcellularLocation>
</comment>
<feature type="transmembrane region" description="Helical" evidence="8">
    <location>
        <begin position="40"/>
        <end position="59"/>
    </location>
</feature>
<dbReference type="GO" id="GO:0015104">
    <property type="term" value="F:antimonite transmembrane transporter activity"/>
    <property type="evidence" value="ECO:0007669"/>
    <property type="project" value="TreeGrafter"/>
</dbReference>
<feature type="transmembrane region" description="Helical" evidence="8">
    <location>
        <begin position="14"/>
        <end position="34"/>
    </location>
</feature>
<dbReference type="PANTHER" id="PTHR43057">
    <property type="entry name" value="ARSENITE EFFLUX TRANSPORTER"/>
    <property type="match status" value="1"/>
</dbReference>
<comment type="similarity">
    <text evidence="2">Belongs to the arsenical resistance-3 (ACR3) (TC 2.A.59) family.</text>
</comment>
<dbReference type="PANTHER" id="PTHR43057:SF1">
    <property type="entry name" value="ARSENICAL-RESISTANCE PROTEIN 3"/>
    <property type="match status" value="1"/>
</dbReference>
<dbReference type="InterPro" id="IPR002657">
    <property type="entry name" value="BilAc:Na_symport/Acr3"/>
</dbReference>
<dbReference type="Pfam" id="PF01758">
    <property type="entry name" value="SBF"/>
    <property type="match status" value="1"/>
</dbReference>
<evidence type="ECO:0000256" key="5">
    <source>
        <dbReference type="ARBA" id="ARBA00022692"/>
    </source>
</evidence>
<feature type="transmembrane region" description="Helical" evidence="8">
    <location>
        <begin position="237"/>
        <end position="256"/>
    </location>
</feature>
<evidence type="ECO:0000256" key="3">
    <source>
        <dbReference type="ARBA" id="ARBA00022448"/>
    </source>
</evidence>
<dbReference type="GO" id="GO:0015297">
    <property type="term" value="F:antiporter activity"/>
    <property type="evidence" value="ECO:0007669"/>
    <property type="project" value="InterPro"/>
</dbReference>
<evidence type="ECO:0000256" key="4">
    <source>
        <dbReference type="ARBA" id="ARBA00022475"/>
    </source>
</evidence>
<dbReference type="InterPro" id="IPR038770">
    <property type="entry name" value="Na+/solute_symporter_sf"/>
</dbReference>
<name>A0AAI8TXF1_MYCME</name>
<keyword evidence="7 8" id="KW-0472">Membrane</keyword>
<evidence type="ECO:0000256" key="6">
    <source>
        <dbReference type="ARBA" id="ARBA00022989"/>
    </source>
</evidence>
<feature type="transmembrane region" description="Helical" evidence="8">
    <location>
        <begin position="165"/>
        <end position="184"/>
    </location>
</feature>
<evidence type="ECO:0008006" key="11">
    <source>
        <dbReference type="Google" id="ProtNLM"/>
    </source>
</evidence>
<evidence type="ECO:0000256" key="1">
    <source>
        <dbReference type="ARBA" id="ARBA00004651"/>
    </source>
</evidence>
<evidence type="ECO:0000256" key="8">
    <source>
        <dbReference type="SAM" id="Phobius"/>
    </source>
</evidence>
<dbReference type="InterPro" id="IPR004706">
    <property type="entry name" value="Arsenical-R_Acr3"/>
</dbReference>
<keyword evidence="5 8" id="KW-0812">Transmembrane</keyword>
<feature type="transmembrane region" description="Helical" evidence="8">
    <location>
        <begin position="130"/>
        <end position="153"/>
    </location>
</feature>
<accession>A0AAI8TXF1</accession>
<feature type="transmembrane region" description="Helical" evidence="8">
    <location>
        <begin position="196"/>
        <end position="217"/>
    </location>
</feature>
<gene>
    <name evidence="9" type="ORF">hbim_04492</name>
</gene>
<reference evidence="9" key="1">
    <citation type="submission" date="2023-03" db="EMBL/GenBank/DDBJ databases">
        <title>Draft genome sequence of a Mycolicibacterium mageritense strain H4_3_1 isolated from a hybrid biological-inorganic system reactor.</title>
        <authorList>
            <person name="Feng X."/>
            <person name="Kazama D."/>
            <person name="Sato K."/>
            <person name="Kobayashi H."/>
        </authorList>
    </citation>
    <scope>NUCLEOTIDE SEQUENCE</scope>
    <source>
        <strain evidence="9">H4_3_1</strain>
    </source>
</reference>
<feature type="transmembrane region" description="Helical" evidence="8">
    <location>
        <begin position="71"/>
        <end position="94"/>
    </location>
</feature>
<evidence type="ECO:0000313" key="10">
    <source>
        <dbReference type="Proteomes" id="UP001241092"/>
    </source>
</evidence>
<dbReference type="Proteomes" id="UP001241092">
    <property type="component" value="Chromosome"/>
</dbReference>
<feature type="transmembrane region" description="Helical" evidence="8">
    <location>
        <begin position="100"/>
        <end position="123"/>
    </location>
</feature>
<keyword evidence="4" id="KW-1003">Cell membrane</keyword>
<dbReference type="RefSeq" id="WP_286211364.1">
    <property type="nucleotide sequence ID" value="NZ_AP027452.1"/>
</dbReference>
<dbReference type="EMBL" id="AP027452">
    <property type="protein sequence ID" value="BDY30548.1"/>
    <property type="molecule type" value="Genomic_DNA"/>
</dbReference>
<evidence type="ECO:0000313" key="9">
    <source>
        <dbReference type="EMBL" id="BDY30548.1"/>
    </source>
</evidence>
<evidence type="ECO:0000256" key="2">
    <source>
        <dbReference type="ARBA" id="ARBA00010110"/>
    </source>
</evidence>
<dbReference type="Gene3D" id="1.20.1530.20">
    <property type="match status" value="1"/>
</dbReference>
<organism evidence="9 10">
    <name type="scientific">Mycolicibacterium mageritense</name>
    <name type="common">Mycobacterium mageritense</name>
    <dbReference type="NCBI Taxonomy" id="53462"/>
    <lineage>
        <taxon>Bacteria</taxon>
        <taxon>Bacillati</taxon>
        <taxon>Actinomycetota</taxon>
        <taxon>Actinomycetes</taxon>
        <taxon>Mycobacteriales</taxon>
        <taxon>Mycobacteriaceae</taxon>
        <taxon>Mycolicibacterium</taxon>
    </lineage>
</organism>
<protein>
    <recommendedName>
        <fullName evidence="11">Arsenic resistance protein</fullName>
    </recommendedName>
</protein>
<dbReference type="GO" id="GO:0005886">
    <property type="term" value="C:plasma membrane"/>
    <property type="evidence" value="ECO:0007669"/>
    <property type="project" value="UniProtKB-SubCell"/>
</dbReference>
<dbReference type="GO" id="GO:0015105">
    <property type="term" value="F:arsenite transmembrane transporter activity"/>
    <property type="evidence" value="ECO:0007669"/>
    <property type="project" value="TreeGrafter"/>
</dbReference>
<dbReference type="AlphaFoldDB" id="A0AAI8TXF1"/>